<evidence type="ECO:0000256" key="4">
    <source>
        <dbReference type="ARBA" id="ARBA00023136"/>
    </source>
</evidence>
<dbReference type="PANTHER" id="PTHR34990:SF2">
    <property type="entry name" value="BLL8164 PROTEIN"/>
    <property type="match status" value="1"/>
</dbReference>
<feature type="domain" description="Calcineurin-like phosphoesterase" evidence="6">
    <location>
        <begin position="9"/>
        <end position="208"/>
    </location>
</feature>
<organism evidence="7 8">
    <name type="scientific">Methylomarinum roseum</name>
    <dbReference type="NCBI Taxonomy" id="3067653"/>
    <lineage>
        <taxon>Bacteria</taxon>
        <taxon>Pseudomonadati</taxon>
        <taxon>Pseudomonadota</taxon>
        <taxon>Gammaproteobacteria</taxon>
        <taxon>Methylococcales</taxon>
        <taxon>Methylococcaceae</taxon>
        <taxon>Methylomarinum</taxon>
    </lineage>
</organism>
<reference evidence="7 8" key="1">
    <citation type="journal article" date="2024" name="Microbiology">
        <title>Methylomarinum rosea sp. nov., a novel halophilic methanotrophic bacterium from the hypersaline Lake Elton.</title>
        <authorList>
            <person name="Suleimanov R.Z."/>
            <person name="Oshkin I.Y."/>
            <person name="Danilova O.V."/>
            <person name="Suzina N.E."/>
            <person name="Dedysh S.N."/>
        </authorList>
    </citation>
    <scope>NUCLEOTIDE SEQUENCE [LARGE SCALE GENOMIC DNA]</scope>
    <source>
        <strain evidence="7 8">Ch1-1</strain>
    </source>
</reference>
<evidence type="ECO:0000313" key="8">
    <source>
        <dbReference type="Proteomes" id="UP001225378"/>
    </source>
</evidence>
<dbReference type="EMBL" id="CP157743">
    <property type="protein sequence ID" value="XBS20987.1"/>
    <property type="molecule type" value="Genomic_DNA"/>
</dbReference>
<dbReference type="InterPro" id="IPR004843">
    <property type="entry name" value="Calcineurin-like_PHP"/>
</dbReference>
<keyword evidence="4" id="KW-0472">Membrane</keyword>
<evidence type="ECO:0000259" key="6">
    <source>
        <dbReference type="Pfam" id="PF00149"/>
    </source>
</evidence>
<sequence length="264" mass="30568">MMKCHYRSVWISDTHLGTKGCKAEYLRDFLDHVECDNLYLVGDIIDLWSWNVKSGFYWPTLHSDIVQRVIDKARQGTRVIYIPGNHDEQFRKHAGMLFNGVEIQLNAIHRCADGRRFLVMHGDEFDSIVCHNRSLAYIGGEAYELLLMVNRWFNVIRKLLGFKYWSLSAYLKHKVKNIVQFMDNYQHVLSLEAHKQQVDGIICGHIHHADICDMEFGKTYCNTGDWVESCTALVEDEAGRLTVIRWLEDGYKLLDAAEQPAKAA</sequence>
<dbReference type="GO" id="GO:0008758">
    <property type="term" value="F:UDP-2,3-diacylglucosamine hydrolase activity"/>
    <property type="evidence" value="ECO:0007669"/>
    <property type="project" value="TreeGrafter"/>
</dbReference>
<keyword evidence="2" id="KW-0997">Cell inner membrane</keyword>
<dbReference type="GO" id="GO:0016020">
    <property type="term" value="C:membrane"/>
    <property type="evidence" value="ECO:0007669"/>
    <property type="project" value="GOC"/>
</dbReference>
<dbReference type="RefSeq" id="WP_305910032.1">
    <property type="nucleotide sequence ID" value="NZ_CP157743.1"/>
</dbReference>
<keyword evidence="1" id="KW-1003">Cell membrane</keyword>
<dbReference type="GO" id="GO:0009245">
    <property type="term" value="P:lipid A biosynthetic process"/>
    <property type="evidence" value="ECO:0007669"/>
    <property type="project" value="TreeGrafter"/>
</dbReference>
<dbReference type="Proteomes" id="UP001225378">
    <property type="component" value="Chromosome"/>
</dbReference>
<dbReference type="EC" id="3.6.1.54" evidence="7"/>
<name>A0AAU7NVP3_9GAMM</name>
<evidence type="ECO:0000256" key="5">
    <source>
        <dbReference type="ARBA" id="ARBA00023211"/>
    </source>
</evidence>
<evidence type="ECO:0000256" key="2">
    <source>
        <dbReference type="ARBA" id="ARBA00022519"/>
    </source>
</evidence>
<keyword evidence="8" id="KW-1185">Reference proteome</keyword>
<evidence type="ECO:0000256" key="3">
    <source>
        <dbReference type="ARBA" id="ARBA00022723"/>
    </source>
</evidence>
<dbReference type="AlphaFoldDB" id="A0AAU7NVP3"/>
<dbReference type="InterPro" id="IPR029052">
    <property type="entry name" value="Metallo-depent_PP-like"/>
</dbReference>
<dbReference type="GO" id="GO:0046872">
    <property type="term" value="F:metal ion binding"/>
    <property type="evidence" value="ECO:0007669"/>
    <property type="project" value="UniProtKB-KW"/>
</dbReference>
<evidence type="ECO:0000313" key="7">
    <source>
        <dbReference type="EMBL" id="XBS20987.1"/>
    </source>
</evidence>
<keyword evidence="3" id="KW-0479">Metal-binding</keyword>
<protein>
    <submittedName>
        <fullName evidence="7">UDP-2,3-diacylglucosamine diphosphatase</fullName>
        <ecNumber evidence="7">3.6.1.54</ecNumber>
    </submittedName>
</protein>
<accession>A0AAU7NVP3</accession>
<dbReference type="PANTHER" id="PTHR34990">
    <property type="entry name" value="UDP-2,3-DIACYLGLUCOSAMINE HYDROLASE-RELATED"/>
    <property type="match status" value="1"/>
</dbReference>
<proteinExistence type="predicted"/>
<gene>
    <name evidence="7" type="ORF">Q9L42_002365</name>
</gene>
<dbReference type="InterPro" id="IPR043461">
    <property type="entry name" value="LpxH-like"/>
</dbReference>
<keyword evidence="7" id="KW-0378">Hydrolase</keyword>
<dbReference type="SUPFAM" id="SSF56300">
    <property type="entry name" value="Metallo-dependent phosphatases"/>
    <property type="match status" value="1"/>
</dbReference>
<dbReference type="CDD" id="cd07398">
    <property type="entry name" value="MPP_YbbF-LpxH"/>
    <property type="match status" value="1"/>
</dbReference>
<keyword evidence="5" id="KW-0464">Manganese</keyword>
<evidence type="ECO:0000256" key="1">
    <source>
        <dbReference type="ARBA" id="ARBA00022475"/>
    </source>
</evidence>
<dbReference type="Pfam" id="PF00149">
    <property type="entry name" value="Metallophos"/>
    <property type="match status" value="1"/>
</dbReference>
<dbReference type="KEGG" id="mech:Q9L42_002365"/>
<dbReference type="Gene3D" id="3.60.21.10">
    <property type="match status" value="1"/>
</dbReference>